<keyword evidence="2" id="KW-1185">Reference proteome</keyword>
<name>A0ACC2TZE2_9FUNG</name>
<gene>
    <name evidence="1" type="ORF">DSO57_1028156</name>
</gene>
<sequence length="205" mass="22379">MKGISFLFWLLTLFLLVVLALEGPTFTTDWVTLPPTSLTVSNDNLDAPKSQNTEPESNPGQNPLQTARTIVWKPNNPLIIDKVISSLPGLNPLAVLQDSASKPPVQDARNFPEVPMPDTSSFLNKMHKFLNESYSKLPQSPRGGTEPEEPSNTQINKHKDLKPSHPKAASGKLPVPSATLPSKTPNANLPKPRKPNQELKPSSVV</sequence>
<protein>
    <submittedName>
        <fullName evidence="1">Uncharacterized protein</fullName>
    </submittedName>
</protein>
<evidence type="ECO:0000313" key="2">
    <source>
        <dbReference type="Proteomes" id="UP001165960"/>
    </source>
</evidence>
<accession>A0ACC2TZE2</accession>
<organism evidence="1 2">
    <name type="scientific">Entomophthora muscae</name>
    <dbReference type="NCBI Taxonomy" id="34485"/>
    <lineage>
        <taxon>Eukaryota</taxon>
        <taxon>Fungi</taxon>
        <taxon>Fungi incertae sedis</taxon>
        <taxon>Zoopagomycota</taxon>
        <taxon>Entomophthoromycotina</taxon>
        <taxon>Entomophthoromycetes</taxon>
        <taxon>Entomophthorales</taxon>
        <taxon>Entomophthoraceae</taxon>
        <taxon>Entomophthora</taxon>
    </lineage>
</organism>
<proteinExistence type="predicted"/>
<dbReference type="Proteomes" id="UP001165960">
    <property type="component" value="Unassembled WGS sequence"/>
</dbReference>
<dbReference type="EMBL" id="QTSX02001597">
    <property type="protein sequence ID" value="KAJ9080139.1"/>
    <property type="molecule type" value="Genomic_DNA"/>
</dbReference>
<comment type="caution">
    <text evidence="1">The sequence shown here is derived from an EMBL/GenBank/DDBJ whole genome shotgun (WGS) entry which is preliminary data.</text>
</comment>
<reference evidence="1" key="1">
    <citation type="submission" date="2022-04" db="EMBL/GenBank/DDBJ databases">
        <title>Genome of the entomopathogenic fungus Entomophthora muscae.</title>
        <authorList>
            <person name="Elya C."/>
            <person name="Lovett B.R."/>
            <person name="Lee E."/>
            <person name="Macias A.M."/>
            <person name="Hajek A.E."/>
            <person name="De Bivort B.L."/>
            <person name="Kasson M.T."/>
            <person name="De Fine Licht H.H."/>
            <person name="Stajich J.E."/>
        </authorList>
    </citation>
    <scope>NUCLEOTIDE SEQUENCE</scope>
    <source>
        <strain evidence="1">Berkeley</strain>
    </source>
</reference>
<evidence type="ECO:0000313" key="1">
    <source>
        <dbReference type="EMBL" id="KAJ9080139.1"/>
    </source>
</evidence>